<protein>
    <submittedName>
        <fullName evidence="1">Uncharacterized protein</fullName>
    </submittedName>
</protein>
<reference evidence="1 2" key="1">
    <citation type="submission" date="2013-07" db="EMBL/GenBank/DDBJ databases">
        <authorList>
            <person name="Weinstock G."/>
            <person name="Sodergren E."/>
            <person name="Wylie T."/>
            <person name="Fulton L."/>
            <person name="Fulton R."/>
            <person name="Fronick C."/>
            <person name="O'Laughlin M."/>
            <person name="Godfrey J."/>
            <person name="Miner T."/>
            <person name="Herter B."/>
            <person name="Appelbaum E."/>
            <person name="Cordes M."/>
            <person name="Lek S."/>
            <person name="Wollam A."/>
            <person name="Pepin K.H."/>
            <person name="Palsikar V.B."/>
            <person name="Mitreva M."/>
            <person name="Wilson R.K."/>
        </authorList>
    </citation>
    <scope>NUCLEOTIDE SEQUENCE [LARGE SCALE GENOMIC DNA]</scope>
    <source>
        <strain evidence="1 2">ATCC 14940</strain>
    </source>
</reference>
<name>A0ABC9TQV8_CLOSY</name>
<comment type="caution">
    <text evidence="1">The sequence shown here is derived from an EMBL/GenBank/DDBJ whole genome shotgun (WGS) entry which is preliminary data.</text>
</comment>
<gene>
    <name evidence="1" type="ORF">CLOSYM_04638</name>
</gene>
<dbReference type="AlphaFoldDB" id="A0ABC9TQV8"/>
<evidence type="ECO:0000313" key="2">
    <source>
        <dbReference type="Proteomes" id="UP000016491"/>
    </source>
</evidence>
<dbReference type="Proteomes" id="UP000016491">
    <property type="component" value="Unassembled WGS sequence"/>
</dbReference>
<evidence type="ECO:0000313" key="1">
    <source>
        <dbReference type="EMBL" id="ERI73729.1"/>
    </source>
</evidence>
<dbReference type="RefSeq" id="WP_021641911.1">
    <property type="nucleotide sequence ID" value="NZ_KE992890.1"/>
</dbReference>
<organism evidence="1 2">
    <name type="scientific">[Clostridium] symbiosum ATCC 14940</name>
    <dbReference type="NCBI Taxonomy" id="411472"/>
    <lineage>
        <taxon>Bacteria</taxon>
        <taxon>Bacillati</taxon>
        <taxon>Bacillota</taxon>
        <taxon>Clostridia</taxon>
        <taxon>Lachnospirales</taxon>
        <taxon>Lachnospiraceae</taxon>
        <taxon>Otoolea</taxon>
    </lineage>
</organism>
<sequence length="127" mass="14223">MARGFVTKANVKQIIKYSWGIGKPIHWQFEYVGKDVIYLSYIAIEGFDCIMEIRPTIVGGIVTCQLYYILENVLIPNLNHNGDVKRAVWYRSSSSAMMHSVYRYAGCAYGDLMSSPAFAEALGGVNV</sequence>
<proteinExistence type="predicted"/>
<dbReference type="EMBL" id="AWSU01000371">
    <property type="protein sequence ID" value="ERI73729.1"/>
    <property type="molecule type" value="Genomic_DNA"/>
</dbReference>
<accession>A0ABC9TQV8</accession>